<gene>
    <name evidence="1" type="ORF">HHK36_011586</name>
</gene>
<dbReference type="Pfam" id="PF04827">
    <property type="entry name" value="Plant_tran"/>
    <property type="match status" value="1"/>
</dbReference>
<sequence length="189" mass="21627">MTLDSKETVFFDEEVECAWVAMKEVLDMFKSLLTKMPETGKAALQRSMGAKDLTIEWQTRGSECSVFYFYVFNMRSKPMIHTSSKRKTLLEAWFVFPSEFTAAMRMLAYGVTADYVDEYVRIGESTAIESLKKFVKAVVAIFSDEYLRLPNNDDIARLLAVGENRGFPGMLGSIDCMQWKLKNCPTAWK</sequence>
<evidence type="ECO:0000313" key="1">
    <source>
        <dbReference type="EMBL" id="KAF8403482.1"/>
    </source>
</evidence>
<organism evidence="1 2">
    <name type="scientific">Tetracentron sinense</name>
    <name type="common">Spur-leaf</name>
    <dbReference type="NCBI Taxonomy" id="13715"/>
    <lineage>
        <taxon>Eukaryota</taxon>
        <taxon>Viridiplantae</taxon>
        <taxon>Streptophyta</taxon>
        <taxon>Embryophyta</taxon>
        <taxon>Tracheophyta</taxon>
        <taxon>Spermatophyta</taxon>
        <taxon>Magnoliopsida</taxon>
        <taxon>Trochodendrales</taxon>
        <taxon>Trochodendraceae</taxon>
        <taxon>Tetracentron</taxon>
    </lineage>
</organism>
<dbReference type="PANTHER" id="PTHR47150:SF7">
    <property type="entry name" value="NUCLEASE"/>
    <property type="match status" value="1"/>
</dbReference>
<dbReference type="OrthoDB" id="124998at2759"/>
<evidence type="ECO:0000313" key="2">
    <source>
        <dbReference type="Proteomes" id="UP000655225"/>
    </source>
</evidence>
<dbReference type="PANTHER" id="PTHR47150">
    <property type="entry name" value="OS12G0169200 PROTEIN"/>
    <property type="match status" value="1"/>
</dbReference>
<dbReference type="AlphaFoldDB" id="A0A834ZBD2"/>
<comment type="caution">
    <text evidence="1">The sequence shown here is derived from an EMBL/GenBank/DDBJ whole genome shotgun (WGS) entry which is preliminary data.</text>
</comment>
<dbReference type="InterPro" id="IPR006912">
    <property type="entry name" value="Harbinger_derived_prot"/>
</dbReference>
<reference evidence="1 2" key="1">
    <citation type="submission" date="2020-04" db="EMBL/GenBank/DDBJ databases">
        <title>Plant Genome Project.</title>
        <authorList>
            <person name="Zhang R.-G."/>
        </authorList>
    </citation>
    <scope>NUCLEOTIDE SEQUENCE [LARGE SCALE GENOMIC DNA]</scope>
    <source>
        <strain evidence="1">YNK0</strain>
        <tissue evidence="1">Leaf</tissue>
    </source>
</reference>
<proteinExistence type="predicted"/>
<dbReference type="EMBL" id="JABCRI010000007">
    <property type="protein sequence ID" value="KAF8403482.1"/>
    <property type="molecule type" value="Genomic_DNA"/>
</dbReference>
<accession>A0A834ZBD2</accession>
<dbReference type="Proteomes" id="UP000655225">
    <property type="component" value="Unassembled WGS sequence"/>
</dbReference>
<keyword evidence="2" id="KW-1185">Reference proteome</keyword>
<name>A0A834ZBD2_TETSI</name>
<protein>
    <submittedName>
        <fullName evidence="1">Uncharacterized protein</fullName>
    </submittedName>
</protein>